<keyword evidence="1" id="KW-0808">Transferase</keyword>
<evidence type="ECO:0000259" key="6">
    <source>
        <dbReference type="Pfam" id="PF07730"/>
    </source>
</evidence>
<dbReference type="SUPFAM" id="SSF55874">
    <property type="entry name" value="ATPase domain of HSP90 chaperone/DNA topoisomerase II/histidine kinase"/>
    <property type="match status" value="1"/>
</dbReference>
<feature type="domain" description="Signal transduction histidine kinase subgroup 3 dimerisation and phosphoacceptor" evidence="6">
    <location>
        <begin position="373"/>
        <end position="424"/>
    </location>
</feature>
<dbReference type="EMBL" id="SMLD01000297">
    <property type="protein sequence ID" value="TDE21391.1"/>
    <property type="molecule type" value="Genomic_DNA"/>
</dbReference>
<feature type="transmembrane region" description="Helical" evidence="5">
    <location>
        <begin position="301"/>
        <end position="323"/>
    </location>
</feature>
<dbReference type="GO" id="GO:0000155">
    <property type="term" value="F:phosphorelay sensor kinase activity"/>
    <property type="evidence" value="ECO:0007669"/>
    <property type="project" value="InterPro"/>
</dbReference>
<dbReference type="Pfam" id="PF07730">
    <property type="entry name" value="HisKA_3"/>
    <property type="match status" value="1"/>
</dbReference>
<evidence type="ECO:0000313" key="7">
    <source>
        <dbReference type="EMBL" id="TDE21391.1"/>
    </source>
</evidence>
<feature type="compositionally biased region" description="Basic and acidic residues" evidence="4">
    <location>
        <begin position="528"/>
        <end position="542"/>
    </location>
</feature>
<keyword evidence="5" id="KW-1133">Transmembrane helix</keyword>
<feature type="transmembrane region" description="Helical" evidence="5">
    <location>
        <begin position="204"/>
        <end position="227"/>
    </location>
</feature>
<evidence type="ECO:0000313" key="8">
    <source>
        <dbReference type="Proteomes" id="UP000295136"/>
    </source>
</evidence>
<organism evidence="7 8">
    <name type="scientific">Nonomuraea mesophila</name>
    <dbReference type="NCBI Taxonomy" id="2530382"/>
    <lineage>
        <taxon>Bacteria</taxon>
        <taxon>Bacillati</taxon>
        <taxon>Actinomycetota</taxon>
        <taxon>Actinomycetes</taxon>
        <taxon>Streptosporangiales</taxon>
        <taxon>Streptosporangiaceae</taxon>
        <taxon>Nonomuraea</taxon>
    </lineage>
</organism>
<keyword evidence="8" id="KW-1185">Reference proteome</keyword>
<accession>A0A4R5DZ05</accession>
<keyword evidence="5" id="KW-0812">Transmembrane</keyword>
<dbReference type="InterPro" id="IPR050482">
    <property type="entry name" value="Sensor_HK_TwoCompSys"/>
</dbReference>
<dbReference type="GO" id="GO:0046983">
    <property type="term" value="F:protein dimerization activity"/>
    <property type="evidence" value="ECO:0007669"/>
    <property type="project" value="InterPro"/>
</dbReference>
<dbReference type="AlphaFoldDB" id="A0A4R5DZ05"/>
<feature type="transmembrane region" description="Helical" evidence="5">
    <location>
        <begin position="233"/>
        <end position="250"/>
    </location>
</feature>
<name>A0A4R5DZ05_9ACTN</name>
<dbReference type="PANTHER" id="PTHR24421:SF63">
    <property type="entry name" value="SENSOR HISTIDINE KINASE DESK"/>
    <property type="match status" value="1"/>
</dbReference>
<evidence type="ECO:0000256" key="4">
    <source>
        <dbReference type="SAM" id="MobiDB-lite"/>
    </source>
</evidence>
<evidence type="ECO:0000256" key="2">
    <source>
        <dbReference type="ARBA" id="ARBA00022777"/>
    </source>
</evidence>
<dbReference type="PANTHER" id="PTHR24421">
    <property type="entry name" value="NITRATE/NITRITE SENSOR PROTEIN NARX-RELATED"/>
    <property type="match status" value="1"/>
</dbReference>
<protein>
    <recommendedName>
        <fullName evidence="6">Signal transduction histidine kinase subgroup 3 dimerisation and phosphoacceptor domain-containing protein</fullName>
    </recommendedName>
</protein>
<feature type="transmembrane region" description="Helical" evidence="5">
    <location>
        <begin position="48"/>
        <end position="74"/>
    </location>
</feature>
<keyword evidence="2" id="KW-0418">Kinase</keyword>
<dbReference type="Gene3D" id="3.30.565.10">
    <property type="entry name" value="Histidine kinase-like ATPase, C-terminal domain"/>
    <property type="match status" value="1"/>
</dbReference>
<dbReference type="RefSeq" id="WP_132641648.1">
    <property type="nucleotide sequence ID" value="NZ_SMLD01000297.1"/>
</dbReference>
<dbReference type="InterPro" id="IPR011712">
    <property type="entry name" value="Sig_transdc_His_kin_sub3_dim/P"/>
</dbReference>
<dbReference type="GO" id="GO:0016020">
    <property type="term" value="C:membrane"/>
    <property type="evidence" value="ECO:0007669"/>
    <property type="project" value="InterPro"/>
</dbReference>
<gene>
    <name evidence="7" type="ORF">E1295_46755</name>
</gene>
<dbReference type="InterPro" id="IPR036890">
    <property type="entry name" value="HATPase_C_sf"/>
</dbReference>
<proteinExistence type="predicted"/>
<reference evidence="7 8" key="1">
    <citation type="submission" date="2019-03" db="EMBL/GenBank/DDBJ databases">
        <title>Draft genome sequences of novel Actinobacteria.</title>
        <authorList>
            <person name="Sahin N."/>
            <person name="Ay H."/>
            <person name="Saygin H."/>
        </authorList>
    </citation>
    <scope>NUCLEOTIDE SEQUENCE [LARGE SCALE GENOMIC DNA]</scope>
    <source>
        <strain evidence="7 8">6K102</strain>
    </source>
</reference>
<comment type="caution">
    <text evidence="7">The sequence shown here is derived from an EMBL/GenBank/DDBJ whole genome shotgun (WGS) entry which is preliminary data.</text>
</comment>
<feature type="transmembrane region" description="Helical" evidence="5">
    <location>
        <begin position="332"/>
        <end position="350"/>
    </location>
</feature>
<dbReference type="Proteomes" id="UP000295136">
    <property type="component" value="Unassembled WGS sequence"/>
</dbReference>
<dbReference type="Gene3D" id="1.20.5.1930">
    <property type="match status" value="1"/>
</dbReference>
<feature type="region of interest" description="Disordered" evidence="4">
    <location>
        <begin position="509"/>
        <end position="554"/>
    </location>
</feature>
<keyword evidence="3" id="KW-0902">Two-component regulatory system</keyword>
<feature type="compositionally biased region" description="Low complexity" evidence="4">
    <location>
        <begin position="509"/>
        <end position="527"/>
    </location>
</feature>
<sequence>MVIILVVLAGVAFDPLAPLPGVPAIVMLILQIVHSLPRPRRLAGPWTLVAQALLFVWAGQGAPGLLTASVLLIARGPARWVLAAAVVAVTGLLNTADVYTCVNAMVNALTQGLVVFGVTRLNDLRAELHAARHELAEASVAEERERASREFESVLGSSLSAITALAAQGRTGEIVTLARRAAARARRAPPPPAQPPFDDLTPRLALPILVTVHLGFLIVSAVFLWRAAPPPPVLAPAFLILAGVTGLQLRHSWPRPPGVRPAHARWTLPLQLVLALAPLFFPERPYPQLIGYAAGSLLILWTRWAAIPVVGAVLAATSVVMALRGIAPVDNLYWTFNALAIAVMFHGLALHTHMVAQVRQARLALAGIALERERRRIARDVHDLLGYSLSAIVVKAELAVRTPERSTEQLADITRIAERALADVAAIPRDSGRPLSLATELASAREVLSAAGADVHADPVVELPADIDALLAMVLREAVTNVLRHSRARLCRIELTTQDATARLRITNDGVTGTGTDTDTDTGTGTDTHTDAGTENDTHAETGTDAAPPGQGLRNLTQRVSAHGGSLRTSRVPGGYELLVLQPTGFGRDADGVEPVAGP</sequence>
<evidence type="ECO:0000256" key="5">
    <source>
        <dbReference type="SAM" id="Phobius"/>
    </source>
</evidence>
<evidence type="ECO:0000256" key="3">
    <source>
        <dbReference type="ARBA" id="ARBA00023012"/>
    </source>
</evidence>
<evidence type="ECO:0000256" key="1">
    <source>
        <dbReference type="ARBA" id="ARBA00022679"/>
    </source>
</evidence>
<keyword evidence="5" id="KW-0472">Membrane</keyword>